<evidence type="ECO:0000313" key="1">
    <source>
        <dbReference type="EMBL" id="SCZ84938.1"/>
    </source>
</evidence>
<dbReference type="Proteomes" id="UP000198729">
    <property type="component" value="Unassembled WGS sequence"/>
</dbReference>
<dbReference type="STRING" id="51642.NSMM_310020"/>
<dbReference type="AlphaFoldDB" id="A0A1G5SCU6"/>
<accession>A0A1G5SCU6</accession>
<name>A0A1G5SCU6_9PROT</name>
<keyword evidence="2" id="KW-1185">Reference proteome</keyword>
<gene>
    <name evidence="1" type="ORF">NSMM_310020</name>
</gene>
<organism evidence="1 2">
    <name type="scientific">Nitrosomonas mobilis</name>
    <dbReference type="NCBI Taxonomy" id="51642"/>
    <lineage>
        <taxon>Bacteria</taxon>
        <taxon>Pseudomonadati</taxon>
        <taxon>Pseudomonadota</taxon>
        <taxon>Betaproteobacteria</taxon>
        <taxon>Nitrosomonadales</taxon>
        <taxon>Nitrosomonadaceae</taxon>
        <taxon>Nitrosomonas</taxon>
    </lineage>
</organism>
<sequence>MTINLINCKLPESFNQLNRGEGRINDLNSLCYFAGRHGVYRCRFYIRYQEFQRG</sequence>
<protein>
    <submittedName>
        <fullName evidence="1">Uncharacterized protein</fullName>
    </submittedName>
</protein>
<dbReference type="EMBL" id="FMWO01000038">
    <property type="protein sequence ID" value="SCZ84938.1"/>
    <property type="molecule type" value="Genomic_DNA"/>
</dbReference>
<evidence type="ECO:0000313" key="2">
    <source>
        <dbReference type="Proteomes" id="UP000198729"/>
    </source>
</evidence>
<reference evidence="1 2" key="1">
    <citation type="submission" date="2016-10" db="EMBL/GenBank/DDBJ databases">
        <authorList>
            <person name="de Groot N.N."/>
        </authorList>
    </citation>
    <scope>NUCLEOTIDE SEQUENCE [LARGE SCALE GENOMIC DNA]</scope>
    <source>
        <strain evidence="1">1</strain>
    </source>
</reference>
<proteinExistence type="predicted"/>